<feature type="transmembrane region" description="Helical" evidence="6">
    <location>
        <begin position="99"/>
        <end position="126"/>
    </location>
</feature>
<name>A0A830HWR0_9CHLO</name>
<dbReference type="GO" id="GO:0015297">
    <property type="term" value="F:antiporter activity"/>
    <property type="evidence" value="ECO:0007669"/>
    <property type="project" value="InterPro"/>
</dbReference>
<keyword evidence="5 6" id="KW-0472">Membrane</keyword>
<keyword evidence="3 6" id="KW-0812">Transmembrane</keyword>
<accession>A0A830HWR0</accession>
<evidence type="ECO:0000256" key="5">
    <source>
        <dbReference type="ARBA" id="ARBA00023136"/>
    </source>
</evidence>
<dbReference type="GO" id="GO:0016020">
    <property type="term" value="C:membrane"/>
    <property type="evidence" value="ECO:0007669"/>
    <property type="project" value="UniProtKB-SubCell"/>
</dbReference>
<organism evidence="8 9">
    <name type="scientific">Pycnococcus provasolii</name>
    <dbReference type="NCBI Taxonomy" id="41880"/>
    <lineage>
        <taxon>Eukaryota</taxon>
        <taxon>Viridiplantae</taxon>
        <taxon>Chlorophyta</taxon>
        <taxon>Pseudoscourfieldiophyceae</taxon>
        <taxon>Pseudoscourfieldiales</taxon>
        <taxon>Pycnococcaceae</taxon>
        <taxon>Pycnococcus</taxon>
    </lineage>
</organism>
<feature type="transmembrane region" description="Helical" evidence="6">
    <location>
        <begin position="451"/>
        <end position="473"/>
    </location>
</feature>
<keyword evidence="9" id="KW-1185">Reference proteome</keyword>
<feature type="transmembrane region" description="Helical" evidence="6">
    <location>
        <begin position="264"/>
        <end position="282"/>
    </location>
</feature>
<comment type="caution">
    <text evidence="6">Lacks conserved residue(s) required for the propagation of feature annotation.</text>
</comment>
<dbReference type="Proteomes" id="UP000660262">
    <property type="component" value="Unassembled WGS sequence"/>
</dbReference>
<dbReference type="GO" id="GO:0042910">
    <property type="term" value="F:xenobiotic transmembrane transporter activity"/>
    <property type="evidence" value="ECO:0007669"/>
    <property type="project" value="InterPro"/>
</dbReference>
<dbReference type="InterPro" id="IPR002528">
    <property type="entry name" value="MATE_fam"/>
</dbReference>
<dbReference type="OrthoDB" id="2126698at2759"/>
<feature type="transmembrane region" description="Helical" evidence="6">
    <location>
        <begin position="146"/>
        <end position="166"/>
    </location>
</feature>
<evidence type="ECO:0000256" key="2">
    <source>
        <dbReference type="ARBA" id="ARBA00010199"/>
    </source>
</evidence>
<evidence type="ECO:0000256" key="1">
    <source>
        <dbReference type="ARBA" id="ARBA00004141"/>
    </source>
</evidence>
<protein>
    <recommendedName>
        <fullName evidence="6">Protein DETOXIFICATION</fullName>
    </recommendedName>
    <alternativeName>
        <fullName evidence="6">Multidrug and toxic compound extrusion protein</fullName>
    </alternativeName>
</protein>
<evidence type="ECO:0000313" key="9">
    <source>
        <dbReference type="Proteomes" id="UP000660262"/>
    </source>
</evidence>
<evidence type="ECO:0000256" key="7">
    <source>
        <dbReference type="SAM" id="MobiDB-lite"/>
    </source>
</evidence>
<feature type="transmembrane region" description="Helical" evidence="6">
    <location>
        <begin position="288"/>
        <end position="307"/>
    </location>
</feature>
<feature type="transmembrane region" description="Helical" evidence="6">
    <location>
        <begin position="485"/>
        <end position="504"/>
    </location>
</feature>
<evidence type="ECO:0000256" key="6">
    <source>
        <dbReference type="RuleBase" id="RU004914"/>
    </source>
</evidence>
<dbReference type="PANTHER" id="PTHR42893">
    <property type="entry name" value="PROTEIN DETOXIFICATION 44, CHLOROPLASTIC-RELATED"/>
    <property type="match status" value="1"/>
</dbReference>
<evidence type="ECO:0000256" key="4">
    <source>
        <dbReference type="ARBA" id="ARBA00022989"/>
    </source>
</evidence>
<dbReference type="AlphaFoldDB" id="A0A830HWR0"/>
<dbReference type="InterPro" id="IPR044644">
    <property type="entry name" value="DinF-like"/>
</dbReference>
<feature type="transmembrane region" description="Helical" evidence="6">
    <location>
        <begin position="223"/>
        <end position="243"/>
    </location>
</feature>
<gene>
    <name evidence="8" type="ORF">PPROV_000810300</name>
</gene>
<evidence type="ECO:0000256" key="3">
    <source>
        <dbReference type="ARBA" id="ARBA00022692"/>
    </source>
</evidence>
<evidence type="ECO:0000313" key="8">
    <source>
        <dbReference type="EMBL" id="GHP09367.1"/>
    </source>
</evidence>
<feature type="transmembrane region" description="Helical" evidence="6">
    <location>
        <begin position="178"/>
        <end position="198"/>
    </location>
</feature>
<sequence length="549" mass="58098">MAAYSVPVGASSGLRPNQVSDSHDDGDDGDSNSNSENDHDDAKSESESSEQDDSAASGSNENSAPPSRAMPSLFGADRSILHNASRFPRLPRLDELDRVIFSLWVPALANFFIIPLVGAVDVFWVGRAGDPASLAAMGAANQTFSSAFWIISFLPSLVTPLVAQAAAKGDKVELQRQVGEAVFVASLAGLAGTLLLALNPMPLLSLAGVQANTVMGDLARDYVTTRAITFIPATVSTVALAAFRGTLDVVTPLKVTFFTQMMNVMLDPVFIFGLPAVGLPALGVKGAAIATCVAEVAAYSAYMVLLLRRKLILPRVSLPSWTSLKPLLEGGLAVQIRSVALNWAFLNVTRATLLMDASGTSAAAHTLGMQIWNVGGTVLLALMSTATALIPQALKGAADKYTEQERLQSAKAVSDRIVWWGILGGAALGSLQLLMLPLLPIFTPVKSVSDAAFLPSVIGAFTQIINGCTFALEGIMTAQQAFMRAAIHNVIGAIALVWCLETYGSTLVGVWSSFIVFNGIRSHLAAWWHFRTSPLADRGSKKRVNSSAW</sequence>
<dbReference type="NCBIfam" id="TIGR00797">
    <property type="entry name" value="matE"/>
    <property type="match status" value="1"/>
</dbReference>
<keyword evidence="4 6" id="KW-1133">Transmembrane helix</keyword>
<comment type="similarity">
    <text evidence="2 6">Belongs to the multi antimicrobial extrusion (MATE) (TC 2.A.66.1) family.</text>
</comment>
<proteinExistence type="inferred from homology"/>
<dbReference type="Pfam" id="PF01554">
    <property type="entry name" value="MatE"/>
    <property type="match status" value="1"/>
</dbReference>
<dbReference type="EMBL" id="BNJQ01000024">
    <property type="protein sequence ID" value="GHP09367.1"/>
    <property type="molecule type" value="Genomic_DNA"/>
</dbReference>
<comment type="caution">
    <text evidence="8">The sequence shown here is derived from an EMBL/GenBank/DDBJ whole genome shotgun (WGS) entry which is preliminary data.</text>
</comment>
<feature type="region of interest" description="Disordered" evidence="7">
    <location>
        <begin position="1"/>
        <end position="69"/>
    </location>
</feature>
<reference evidence="8" key="1">
    <citation type="submission" date="2020-10" db="EMBL/GenBank/DDBJ databases">
        <title>Unveiling of a novel bifunctional photoreceptor, Dualchrome1, isolated from a cosmopolitan green alga.</title>
        <authorList>
            <person name="Suzuki S."/>
            <person name="Kawachi M."/>
        </authorList>
    </citation>
    <scope>NUCLEOTIDE SEQUENCE</scope>
    <source>
        <strain evidence="8">NIES 2893</strain>
    </source>
</reference>
<feature type="compositionally biased region" description="Basic and acidic residues" evidence="7">
    <location>
        <begin position="36"/>
        <end position="46"/>
    </location>
</feature>
<feature type="transmembrane region" description="Helical" evidence="6">
    <location>
        <begin position="417"/>
        <end position="439"/>
    </location>
</feature>
<dbReference type="PANTHER" id="PTHR42893:SF46">
    <property type="entry name" value="PROTEIN DETOXIFICATION 44, CHLOROPLASTIC"/>
    <property type="match status" value="1"/>
</dbReference>
<comment type="subcellular location">
    <subcellularLocation>
        <location evidence="1">Membrane</location>
        <topology evidence="1">Multi-pass membrane protein</topology>
    </subcellularLocation>
</comment>